<evidence type="ECO:0000256" key="1">
    <source>
        <dbReference type="SAM" id="Phobius"/>
    </source>
</evidence>
<gene>
    <name evidence="2" type="ORF">DPMN_053277</name>
</gene>
<name>A0A9D4CN07_DREPO</name>
<comment type="caution">
    <text evidence="2">The sequence shown here is derived from an EMBL/GenBank/DDBJ whole genome shotgun (WGS) entry which is preliminary data.</text>
</comment>
<keyword evidence="3" id="KW-1185">Reference proteome</keyword>
<proteinExistence type="predicted"/>
<dbReference type="Proteomes" id="UP000828390">
    <property type="component" value="Unassembled WGS sequence"/>
</dbReference>
<keyword evidence="1" id="KW-0472">Membrane</keyword>
<accession>A0A9D4CN07</accession>
<protein>
    <submittedName>
        <fullName evidence="2">Uncharacterized protein</fullName>
    </submittedName>
</protein>
<evidence type="ECO:0000313" key="2">
    <source>
        <dbReference type="EMBL" id="KAH3727343.1"/>
    </source>
</evidence>
<dbReference type="EMBL" id="JAIWYP010000012">
    <property type="protein sequence ID" value="KAH3727343.1"/>
    <property type="molecule type" value="Genomic_DNA"/>
</dbReference>
<dbReference type="AlphaFoldDB" id="A0A9D4CN07"/>
<feature type="transmembrane region" description="Helical" evidence="1">
    <location>
        <begin position="22"/>
        <end position="40"/>
    </location>
</feature>
<organism evidence="2 3">
    <name type="scientific">Dreissena polymorpha</name>
    <name type="common">Zebra mussel</name>
    <name type="synonym">Mytilus polymorpha</name>
    <dbReference type="NCBI Taxonomy" id="45954"/>
    <lineage>
        <taxon>Eukaryota</taxon>
        <taxon>Metazoa</taxon>
        <taxon>Spiralia</taxon>
        <taxon>Lophotrochozoa</taxon>
        <taxon>Mollusca</taxon>
        <taxon>Bivalvia</taxon>
        <taxon>Autobranchia</taxon>
        <taxon>Heteroconchia</taxon>
        <taxon>Euheterodonta</taxon>
        <taxon>Imparidentia</taxon>
        <taxon>Neoheterodontei</taxon>
        <taxon>Myida</taxon>
        <taxon>Dreissenoidea</taxon>
        <taxon>Dreissenidae</taxon>
        <taxon>Dreissena</taxon>
    </lineage>
</organism>
<keyword evidence="1" id="KW-1133">Transmembrane helix</keyword>
<evidence type="ECO:0000313" key="3">
    <source>
        <dbReference type="Proteomes" id="UP000828390"/>
    </source>
</evidence>
<keyword evidence="1" id="KW-0812">Transmembrane</keyword>
<reference evidence="2" key="2">
    <citation type="submission" date="2020-11" db="EMBL/GenBank/DDBJ databases">
        <authorList>
            <person name="McCartney M.A."/>
            <person name="Auch B."/>
            <person name="Kono T."/>
            <person name="Mallez S."/>
            <person name="Becker A."/>
            <person name="Gohl D.M."/>
            <person name="Silverstein K.A.T."/>
            <person name="Koren S."/>
            <person name="Bechman K.B."/>
            <person name="Herman A."/>
            <person name="Abrahante J.E."/>
            <person name="Garbe J."/>
        </authorList>
    </citation>
    <scope>NUCLEOTIDE SEQUENCE</scope>
    <source>
        <strain evidence="2">Duluth1</strain>
        <tissue evidence="2">Whole animal</tissue>
    </source>
</reference>
<sequence>MFWCAGLYILCLVAYLVRTWNTLQLVLACPTVLLFLYFWYVGRVYMVSSRVYMLL</sequence>
<reference evidence="2" key="1">
    <citation type="journal article" date="2019" name="bioRxiv">
        <title>The Genome of the Zebra Mussel, Dreissena polymorpha: A Resource for Invasive Species Research.</title>
        <authorList>
            <person name="McCartney M.A."/>
            <person name="Auch B."/>
            <person name="Kono T."/>
            <person name="Mallez S."/>
            <person name="Zhang Y."/>
            <person name="Obille A."/>
            <person name="Becker A."/>
            <person name="Abrahante J.E."/>
            <person name="Garbe J."/>
            <person name="Badalamenti J.P."/>
            <person name="Herman A."/>
            <person name="Mangelson H."/>
            <person name="Liachko I."/>
            <person name="Sullivan S."/>
            <person name="Sone E.D."/>
            <person name="Koren S."/>
            <person name="Silverstein K.A.T."/>
            <person name="Beckman K.B."/>
            <person name="Gohl D.M."/>
        </authorList>
    </citation>
    <scope>NUCLEOTIDE SEQUENCE</scope>
    <source>
        <strain evidence="2">Duluth1</strain>
        <tissue evidence="2">Whole animal</tissue>
    </source>
</reference>